<feature type="region of interest" description="Disordered" evidence="1">
    <location>
        <begin position="434"/>
        <end position="464"/>
    </location>
</feature>
<feature type="compositionally biased region" description="Low complexity" evidence="1">
    <location>
        <begin position="441"/>
        <end position="450"/>
    </location>
</feature>
<evidence type="ECO:0000313" key="2">
    <source>
        <dbReference type="EMBL" id="OLP76509.1"/>
    </source>
</evidence>
<dbReference type="EMBL" id="LSRX01002003">
    <property type="protein sequence ID" value="OLP76509.1"/>
    <property type="molecule type" value="Genomic_DNA"/>
</dbReference>
<accession>A0A1Q9C0S6</accession>
<dbReference type="GO" id="GO:0003677">
    <property type="term" value="F:DNA binding"/>
    <property type="evidence" value="ECO:0007669"/>
    <property type="project" value="InterPro"/>
</dbReference>
<feature type="region of interest" description="Disordered" evidence="1">
    <location>
        <begin position="721"/>
        <end position="760"/>
    </location>
</feature>
<dbReference type="OrthoDB" id="419146at2759"/>
<protein>
    <submittedName>
        <fullName evidence="2">Uncharacterized protein</fullName>
    </submittedName>
</protein>
<dbReference type="InterPro" id="IPR011010">
    <property type="entry name" value="DNA_brk_join_enz"/>
</dbReference>
<dbReference type="Proteomes" id="UP000186817">
    <property type="component" value="Unassembled WGS sequence"/>
</dbReference>
<sequence>MPRYFDLLSLYFATKMHAEQFMAIIANLPLHQLCKYLCEKAQEVMESHRKAAIKKWMTLISAAGNAWEVARMSLLSDRPSDITGGLLQSVIDSLAGKATATLHARAGPLIRLVKFWADRGEICFPVREVQVYVFLKEVQDPAPTFPNSLLSSLRFARFTLGLIFVDGALESGRVRGVATQHYARKRRDVRRPALTISQVKRLEDIVLDRGRGGHDRMAAGFFLFLVYGRLRYSDGQRITSIQLDVDDLADSSDGFLECTAERTKTQVGDAKKRKALPVVVPVASVGRVWIFEWFQVRKQMGLAVSGQNLSEPFLPAPASGGRWTRTPLPVSSGADWLRSLLLGLETKGDIRVGTHSCKATALSWCAKYGLGHGPRKLLGYHIPRADRSMVVYSREELSSPVRSLVKVIREISSGNFEPDLTKSGLLARERRGFGGDELSESEGSSSSTEGSSDDEDVKPSEDEAAVEQVVGDWADHLNIVEGAVYARHKISRCIHVLRDEELRAAEIGLSNDDVKKLEEASDDAPIKKLAAADRAQRLSEQQARLSGLRLRGNLEPGDGLVDKAVSVYESDRLQYIPWAECTSREHELSTGQKKDQSLTFDSSGVLKLQSKSASSPCDTSTEMLVRFCLMRRGLALEQGNVISYANHDLLVEKLFEYRMMEAPPGFQKVSMKQLELADKRFWLLLAEHTRAGIKTTASGRPCDVNFTKCLDSTEFLSLLQHRPGAGGSSQQNSDGDEPPPKRTRWGTKGRGKGKNKSKGSASAQVPAALLALGCVAATPKGFLCALTTVLTSVRGPRLDEVCDPAMAEQQADDVARQGCAVARDEDAARAAFFNHDGAPSGGPSDRECLALEPAESFAQTLLLQDQTVTARSVLEVFELLPDQELPRGSALEGAKAFSIGAYSHGGIVGVRESTKLFPHVARFFCKAISVVSPSHLFSTITLHRQVHVSCHQDSQNYGVPNLVVPLTFFEGGQIFVHDVKGPDWQCGAPGHLLDVQLRPWVFNAKRYKHEVLPHSGVRATMVAYSVGRLHLLCDQ</sequence>
<gene>
    <name evidence="2" type="ORF">AK812_SmicGene43544</name>
</gene>
<reference evidence="2 3" key="1">
    <citation type="submission" date="2016-02" db="EMBL/GenBank/DDBJ databases">
        <title>Genome analysis of coral dinoflagellate symbionts highlights evolutionary adaptations to a symbiotic lifestyle.</title>
        <authorList>
            <person name="Aranda M."/>
            <person name="Li Y."/>
            <person name="Liew Y.J."/>
            <person name="Baumgarten S."/>
            <person name="Simakov O."/>
            <person name="Wilson M."/>
            <person name="Piel J."/>
            <person name="Ashoor H."/>
            <person name="Bougouffa S."/>
            <person name="Bajic V.B."/>
            <person name="Ryu T."/>
            <person name="Ravasi T."/>
            <person name="Bayer T."/>
            <person name="Micklem G."/>
            <person name="Kim H."/>
            <person name="Bhak J."/>
            <person name="Lajeunesse T.C."/>
            <person name="Voolstra C.R."/>
        </authorList>
    </citation>
    <scope>NUCLEOTIDE SEQUENCE [LARGE SCALE GENOMIC DNA]</scope>
    <source>
        <strain evidence="2 3">CCMP2467</strain>
    </source>
</reference>
<name>A0A1Q9C0S6_SYMMI</name>
<comment type="caution">
    <text evidence="2">The sequence shown here is derived from an EMBL/GenBank/DDBJ whole genome shotgun (WGS) entry which is preliminary data.</text>
</comment>
<proteinExistence type="predicted"/>
<keyword evidence="3" id="KW-1185">Reference proteome</keyword>
<evidence type="ECO:0000256" key="1">
    <source>
        <dbReference type="SAM" id="MobiDB-lite"/>
    </source>
</evidence>
<feature type="compositionally biased region" description="Basic residues" evidence="1">
    <location>
        <begin position="741"/>
        <end position="757"/>
    </location>
</feature>
<dbReference type="AlphaFoldDB" id="A0A1Q9C0S6"/>
<organism evidence="2 3">
    <name type="scientific">Symbiodinium microadriaticum</name>
    <name type="common">Dinoflagellate</name>
    <name type="synonym">Zooxanthella microadriatica</name>
    <dbReference type="NCBI Taxonomy" id="2951"/>
    <lineage>
        <taxon>Eukaryota</taxon>
        <taxon>Sar</taxon>
        <taxon>Alveolata</taxon>
        <taxon>Dinophyceae</taxon>
        <taxon>Suessiales</taxon>
        <taxon>Symbiodiniaceae</taxon>
        <taxon>Symbiodinium</taxon>
    </lineage>
</organism>
<dbReference type="SUPFAM" id="SSF56349">
    <property type="entry name" value="DNA breaking-rejoining enzymes"/>
    <property type="match status" value="1"/>
</dbReference>
<evidence type="ECO:0000313" key="3">
    <source>
        <dbReference type="Proteomes" id="UP000186817"/>
    </source>
</evidence>